<dbReference type="Pfam" id="PF00378">
    <property type="entry name" value="ECH_1"/>
    <property type="match status" value="1"/>
</dbReference>
<dbReference type="InterPro" id="IPR051683">
    <property type="entry name" value="Enoyl-CoA_Hydratase/Isomerase"/>
</dbReference>
<organism evidence="2 3">
    <name type="scientific">Ciceribacter sichuanensis</name>
    <dbReference type="NCBI Taxonomy" id="2949647"/>
    <lineage>
        <taxon>Bacteria</taxon>
        <taxon>Pseudomonadati</taxon>
        <taxon>Pseudomonadota</taxon>
        <taxon>Alphaproteobacteria</taxon>
        <taxon>Hyphomicrobiales</taxon>
        <taxon>Rhizobiaceae</taxon>
        <taxon>Ciceribacter</taxon>
    </lineage>
</organism>
<evidence type="ECO:0000313" key="3">
    <source>
        <dbReference type="Proteomes" id="UP001155380"/>
    </source>
</evidence>
<dbReference type="Gene3D" id="1.10.12.10">
    <property type="entry name" value="Lyase 2-enoyl-coa Hydratase, Chain A, domain 2"/>
    <property type="match status" value="1"/>
</dbReference>
<dbReference type="PANTHER" id="PTHR42964:SF1">
    <property type="entry name" value="POLYKETIDE BIOSYNTHESIS ENOYL-COA HYDRATASE PKSH-RELATED"/>
    <property type="match status" value="1"/>
</dbReference>
<dbReference type="AlphaFoldDB" id="A0AAJ1C0Z8"/>
<dbReference type="InterPro" id="IPR029045">
    <property type="entry name" value="ClpP/crotonase-like_dom_sf"/>
</dbReference>
<proteinExistence type="inferred from homology"/>
<gene>
    <name evidence="2" type="ORF">NBH21_21660</name>
</gene>
<dbReference type="InterPro" id="IPR014748">
    <property type="entry name" value="Enoyl-CoA_hydra_C"/>
</dbReference>
<protein>
    <submittedName>
        <fullName evidence="2">Enoyl-CoA hydratase-related protein</fullName>
    </submittedName>
</protein>
<name>A0AAJ1C0Z8_9HYPH</name>
<comment type="caution">
    <text evidence="2">The sequence shown here is derived from an EMBL/GenBank/DDBJ whole genome shotgun (WGS) entry which is preliminary data.</text>
</comment>
<evidence type="ECO:0000313" key="2">
    <source>
        <dbReference type="EMBL" id="MCO5959385.1"/>
    </source>
</evidence>
<sequence>MADELLRERRGHVLWLTLNRLEVHNALNSALTRSLIEAFEEASVDPTLRAVVLTGTGERSFCSGADLKESAGGMFRSDDGGNPIAGVLNAIETCEKLVIARINGSVLAGGMGLLAACDLAYAARHANFGLPEVRVGLFPMMVAARLMPKITLRHLQEMAYLGESIDATTALQYGLINGIAPVGDLDELIADVLEKLGRNSAEAISAGKRTLREMRSMTNPEMLALAERRIAEIAETDDAREGRAAFAEKRKPRWSH</sequence>
<reference evidence="2" key="1">
    <citation type="submission" date="2022-06" db="EMBL/GenBank/DDBJ databases">
        <authorList>
            <person name="Sun Q."/>
        </authorList>
    </citation>
    <scope>NUCLEOTIDE SEQUENCE</scope>
    <source>
        <strain evidence="2">S101</strain>
    </source>
</reference>
<dbReference type="InterPro" id="IPR001753">
    <property type="entry name" value="Enoyl-CoA_hydra/iso"/>
</dbReference>
<comment type="similarity">
    <text evidence="1">Belongs to the enoyl-CoA hydratase/isomerase family.</text>
</comment>
<accession>A0AAJ1C0Z8</accession>
<dbReference type="CDD" id="cd06558">
    <property type="entry name" value="crotonase-like"/>
    <property type="match status" value="1"/>
</dbReference>
<dbReference type="RefSeq" id="WP_250915023.1">
    <property type="nucleotide sequence ID" value="NZ_JAMXLX010000009.1"/>
</dbReference>
<evidence type="ECO:0000256" key="1">
    <source>
        <dbReference type="ARBA" id="ARBA00005254"/>
    </source>
</evidence>
<dbReference type="Proteomes" id="UP001155380">
    <property type="component" value="Unassembled WGS sequence"/>
</dbReference>
<dbReference type="GO" id="GO:0003824">
    <property type="term" value="F:catalytic activity"/>
    <property type="evidence" value="ECO:0007669"/>
    <property type="project" value="UniProtKB-ARBA"/>
</dbReference>
<dbReference type="EMBL" id="JAMXLX010000009">
    <property type="protein sequence ID" value="MCO5959385.1"/>
    <property type="molecule type" value="Genomic_DNA"/>
</dbReference>
<dbReference type="PANTHER" id="PTHR42964">
    <property type="entry name" value="ENOYL-COA HYDRATASE"/>
    <property type="match status" value="1"/>
</dbReference>
<dbReference type="Gene3D" id="3.90.226.10">
    <property type="entry name" value="2-enoyl-CoA Hydratase, Chain A, domain 1"/>
    <property type="match status" value="1"/>
</dbReference>
<dbReference type="SUPFAM" id="SSF52096">
    <property type="entry name" value="ClpP/crotonase"/>
    <property type="match status" value="1"/>
</dbReference>